<dbReference type="RefSeq" id="WP_043911148.1">
    <property type="nucleotide sequence ID" value="NZ_JXZB01000002.1"/>
</dbReference>
<name>A0A0D0P0Q4_KITGR</name>
<keyword evidence="2" id="KW-1185">Reference proteome</keyword>
<dbReference type="Proteomes" id="UP000032066">
    <property type="component" value="Unassembled WGS sequence"/>
</dbReference>
<proteinExistence type="predicted"/>
<reference evidence="1 2" key="1">
    <citation type="submission" date="2015-02" db="EMBL/GenBank/DDBJ databases">
        <title>Draft genome sequence of Kitasatospora griseola MF730-N6, a bafilomycin, terpentecin and satosporin producer.</title>
        <authorList>
            <person name="Arens J.C."/>
            <person name="Haltli B."/>
            <person name="Kerr R.G."/>
        </authorList>
    </citation>
    <scope>NUCLEOTIDE SEQUENCE [LARGE SCALE GENOMIC DNA]</scope>
    <source>
        <strain evidence="1 2">MF730-N6</strain>
    </source>
</reference>
<comment type="caution">
    <text evidence="1">The sequence shown here is derived from an EMBL/GenBank/DDBJ whole genome shotgun (WGS) entry which is preliminary data.</text>
</comment>
<dbReference type="AlphaFoldDB" id="A0A0D0P0Q4"/>
<dbReference type="EMBL" id="JXZB01000002">
    <property type="protein sequence ID" value="KIQ65116.1"/>
    <property type="molecule type" value="Genomic_DNA"/>
</dbReference>
<dbReference type="PATRIC" id="fig|2064.6.peg.3002"/>
<dbReference type="OrthoDB" id="4541168at2"/>
<sequence length="174" mass="18498">MTTSLLALVRGHAAVADYFRWPGELDLTRTEHVEPVHLASGLRLEAFAGDGGGGTYFFCGEGGEGRPILFADSEGGATLLAVGLPELLRLLLAAPWWRDCPTCTAEESDQAAVEYLEDEPALLAARDTVAATLGLTYPTAAEALARLHLTATGIGREFDLIHTPEGTSYRTLIG</sequence>
<accession>A0A0D0P0Q4</accession>
<protein>
    <submittedName>
        <fullName evidence="1">Uncharacterized protein</fullName>
    </submittedName>
</protein>
<evidence type="ECO:0000313" key="1">
    <source>
        <dbReference type="EMBL" id="KIQ65116.1"/>
    </source>
</evidence>
<evidence type="ECO:0000313" key="2">
    <source>
        <dbReference type="Proteomes" id="UP000032066"/>
    </source>
</evidence>
<organism evidence="1 2">
    <name type="scientific">Kitasatospora griseola</name>
    <name type="common">Streptomyces griseolosporeus</name>
    <dbReference type="NCBI Taxonomy" id="2064"/>
    <lineage>
        <taxon>Bacteria</taxon>
        <taxon>Bacillati</taxon>
        <taxon>Actinomycetota</taxon>
        <taxon>Actinomycetes</taxon>
        <taxon>Kitasatosporales</taxon>
        <taxon>Streptomycetaceae</taxon>
        <taxon>Kitasatospora</taxon>
    </lineage>
</organism>
<gene>
    <name evidence="1" type="ORF">TR51_13950</name>
</gene>